<sequence>MKIPEYHLRLKDFVSVMKGEKVSLSPFGKKKVEEGRKRLIALLKEGVPVYGVNTGFGALCERKIEEKELDKLQKNLILSHSLGAGEVFPPEVIRGAIFLRANALAKGFSGVRPEVIESLLVLLNRHIIPVVNKKGSVGASGDLLPLAQIALVLIGKGDVFYKGREVKAISALKRENLFPINLTAKEGLSLINGTEVSCAYLAFNLNLINQLFLIANLIAGLSFYAEQGDRRVIDLRLVRLKPYSGQLKTASLLKRILRGMPNRTERIQDPYSFRCIPQVHGACYEVIRFANKIIETEMNSVTDNPVIYPEIGVLTGGNFHAQALSQASDFLSIALTTLSLISERRIFYLLSGPPPFLIRESGKNSGLMMAQVLAASLAGENKALSYPASITSLPTSLNQEDFVSMSINAISKLERIRENLEMILAIEAVASAQAIELKGLPRKGIIGKIFKEVREFVPFLEKDREIGKEIRDFARNLYPTLGRCLLTNNPFSL</sequence>
<gene>
    <name evidence="2" type="ORF">ENX07_06175</name>
</gene>
<evidence type="ECO:0000256" key="1">
    <source>
        <dbReference type="ARBA" id="ARBA00023239"/>
    </source>
</evidence>
<proteinExistence type="predicted"/>
<dbReference type="CDD" id="cd00332">
    <property type="entry name" value="PAL-HAL"/>
    <property type="match status" value="1"/>
</dbReference>
<dbReference type="Gene3D" id="1.20.200.10">
    <property type="entry name" value="Fumarase/aspartase (Central domain)"/>
    <property type="match status" value="1"/>
</dbReference>
<dbReference type="InterPro" id="IPR008948">
    <property type="entry name" value="L-Aspartase-like"/>
</dbReference>
<protein>
    <submittedName>
        <fullName evidence="2">Histidine ammonia-lyase</fullName>
        <ecNumber evidence="2">4.3.1.3</ecNumber>
    </submittedName>
</protein>
<name>A0A7C3Z0K1_UNCW3</name>
<dbReference type="Pfam" id="PF00221">
    <property type="entry name" value="Lyase_aromatic"/>
    <property type="match status" value="1"/>
</dbReference>
<dbReference type="SUPFAM" id="SSF48557">
    <property type="entry name" value="L-aspartase-like"/>
    <property type="match status" value="1"/>
</dbReference>
<dbReference type="InterPro" id="IPR024083">
    <property type="entry name" value="Fumarase/histidase_N"/>
</dbReference>
<dbReference type="EMBL" id="DTMQ01000040">
    <property type="protein sequence ID" value="HGE99637.1"/>
    <property type="molecule type" value="Genomic_DNA"/>
</dbReference>
<reference evidence="2" key="1">
    <citation type="journal article" date="2020" name="mSystems">
        <title>Genome- and Community-Level Interaction Insights into Carbon Utilization and Element Cycling Functions of Hydrothermarchaeota in Hydrothermal Sediment.</title>
        <authorList>
            <person name="Zhou Z."/>
            <person name="Liu Y."/>
            <person name="Xu W."/>
            <person name="Pan J."/>
            <person name="Luo Z.H."/>
            <person name="Li M."/>
        </authorList>
    </citation>
    <scope>NUCLEOTIDE SEQUENCE [LARGE SCALE GENOMIC DNA]</scope>
    <source>
        <strain evidence="2">SpSt-906</strain>
    </source>
</reference>
<organism evidence="2">
    <name type="scientific">candidate division WOR-3 bacterium</name>
    <dbReference type="NCBI Taxonomy" id="2052148"/>
    <lineage>
        <taxon>Bacteria</taxon>
        <taxon>Bacteria division WOR-3</taxon>
    </lineage>
</organism>
<dbReference type="PROSITE" id="PS00488">
    <property type="entry name" value="PAL_HISTIDASE"/>
    <property type="match status" value="1"/>
</dbReference>
<dbReference type="GO" id="GO:0004397">
    <property type="term" value="F:histidine ammonia-lyase activity"/>
    <property type="evidence" value="ECO:0007669"/>
    <property type="project" value="UniProtKB-EC"/>
</dbReference>
<dbReference type="EC" id="4.3.1.3" evidence="2"/>
<evidence type="ECO:0000313" key="2">
    <source>
        <dbReference type="EMBL" id="HGE99637.1"/>
    </source>
</evidence>
<dbReference type="FunFam" id="1.10.275.10:FF:000005">
    <property type="entry name" value="Histidine ammonia-lyase"/>
    <property type="match status" value="1"/>
</dbReference>
<dbReference type="AlphaFoldDB" id="A0A7C3Z0K1"/>
<dbReference type="PANTHER" id="PTHR10362">
    <property type="entry name" value="HISTIDINE AMMONIA-LYASE"/>
    <property type="match status" value="1"/>
</dbReference>
<keyword evidence="1 2" id="KW-0456">Lyase</keyword>
<accession>A0A7C3Z0K1</accession>
<comment type="caution">
    <text evidence="2">The sequence shown here is derived from an EMBL/GenBank/DDBJ whole genome shotgun (WGS) entry which is preliminary data.</text>
</comment>
<dbReference type="InterPro" id="IPR022313">
    <property type="entry name" value="Phe/His_NH3-lyase_AS"/>
</dbReference>
<dbReference type="Gene3D" id="1.10.275.10">
    <property type="entry name" value="Fumarase/aspartase (N-terminal domain)"/>
    <property type="match status" value="1"/>
</dbReference>
<dbReference type="InterPro" id="IPR001106">
    <property type="entry name" value="Aromatic_Lyase"/>
</dbReference>
<dbReference type="NCBIfam" id="NF006871">
    <property type="entry name" value="PRK09367.1"/>
    <property type="match status" value="1"/>
</dbReference>